<accession>A0A0K1EBF9</accession>
<gene>
    <name evidence="2" type="ORF">CMC5_021580</name>
</gene>
<evidence type="ECO:0000313" key="3">
    <source>
        <dbReference type="Proteomes" id="UP000067626"/>
    </source>
</evidence>
<dbReference type="OrthoDB" id="5512951at2"/>
<feature type="signal peptide" evidence="1">
    <location>
        <begin position="1"/>
        <end position="21"/>
    </location>
</feature>
<protein>
    <submittedName>
        <fullName evidence="2">Cobalamin ABC transporter substrate-binding protein</fullName>
    </submittedName>
</protein>
<evidence type="ECO:0000256" key="1">
    <source>
        <dbReference type="SAM" id="SignalP"/>
    </source>
</evidence>
<reference evidence="2 3" key="1">
    <citation type="submission" date="2015-07" db="EMBL/GenBank/DDBJ databases">
        <title>Genome analysis of myxobacterium Chondromyces crocatus Cm c5 reveals a high potential for natural compound synthesis and the genetic basis for the loss of fruiting body formation.</title>
        <authorList>
            <person name="Zaburannyi N."/>
            <person name="Bunk B."/>
            <person name="Maier J."/>
            <person name="Overmann J."/>
            <person name="Mueller R."/>
        </authorList>
    </citation>
    <scope>NUCLEOTIDE SEQUENCE [LARGE SCALE GENOMIC DNA]</scope>
    <source>
        <strain evidence="2 3">Cm c5</strain>
    </source>
</reference>
<organism evidence="2 3">
    <name type="scientific">Chondromyces crocatus</name>
    <dbReference type="NCBI Taxonomy" id="52"/>
    <lineage>
        <taxon>Bacteria</taxon>
        <taxon>Pseudomonadati</taxon>
        <taxon>Myxococcota</taxon>
        <taxon>Polyangia</taxon>
        <taxon>Polyangiales</taxon>
        <taxon>Polyangiaceae</taxon>
        <taxon>Chondromyces</taxon>
    </lineage>
</organism>
<dbReference type="KEGG" id="ccro:CMC5_021580"/>
<name>A0A0K1EBF9_CHOCO</name>
<dbReference type="EMBL" id="CP012159">
    <property type="protein sequence ID" value="AKT38017.1"/>
    <property type="molecule type" value="Genomic_DNA"/>
</dbReference>
<dbReference type="RefSeq" id="WP_050430306.1">
    <property type="nucleotide sequence ID" value="NZ_CP012159.1"/>
</dbReference>
<evidence type="ECO:0000313" key="2">
    <source>
        <dbReference type="EMBL" id="AKT38017.1"/>
    </source>
</evidence>
<dbReference type="PROSITE" id="PS51257">
    <property type="entry name" value="PROKAR_LIPOPROTEIN"/>
    <property type="match status" value="1"/>
</dbReference>
<dbReference type="STRING" id="52.CMC5_021580"/>
<keyword evidence="1" id="KW-0732">Signal</keyword>
<sequence length="194" mass="20835">MRRALLLSGVLAVAVAMMGGAGCGATREPATQRDEGRASLAVYDSRAREVFDDNIEPAAVGLTLENPSPRGDKLLRERALTADVVARVRINTVTVDSVGDESTYHLAIQIGYPPLASPRVADRAFELTIRPTSPAYGIARAFDARLQGLTFIGFIRYFSEETGEPVIHWHLSPDTAEVAAVVREAVALGEFSAP</sequence>
<keyword evidence="3" id="KW-1185">Reference proteome</keyword>
<feature type="chain" id="PRO_5005459168" evidence="1">
    <location>
        <begin position="22"/>
        <end position="194"/>
    </location>
</feature>
<proteinExistence type="predicted"/>
<dbReference type="Proteomes" id="UP000067626">
    <property type="component" value="Chromosome"/>
</dbReference>
<dbReference type="AlphaFoldDB" id="A0A0K1EBF9"/>